<feature type="compositionally biased region" description="Acidic residues" evidence="1">
    <location>
        <begin position="170"/>
        <end position="181"/>
    </location>
</feature>
<reference evidence="2 3" key="1">
    <citation type="journal article" date="2013" name="Curr. Biol.">
        <title>The Genome of the Foraminiferan Reticulomyxa filosa.</title>
        <authorList>
            <person name="Glockner G."/>
            <person name="Hulsmann N."/>
            <person name="Schleicher M."/>
            <person name="Noegel A.A."/>
            <person name="Eichinger L."/>
            <person name="Gallinger C."/>
            <person name="Pawlowski J."/>
            <person name="Sierra R."/>
            <person name="Euteneuer U."/>
            <person name="Pillet L."/>
            <person name="Moustafa A."/>
            <person name="Platzer M."/>
            <person name="Groth M."/>
            <person name="Szafranski K."/>
            <person name="Schliwa M."/>
        </authorList>
    </citation>
    <scope>NUCLEOTIDE SEQUENCE [LARGE SCALE GENOMIC DNA]</scope>
</reference>
<evidence type="ECO:0000313" key="3">
    <source>
        <dbReference type="Proteomes" id="UP000023152"/>
    </source>
</evidence>
<evidence type="ECO:0000256" key="1">
    <source>
        <dbReference type="SAM" id="MobiDB-lite"/>
    </source>
</evidence>
<feature type="compositionally biased region" description="Basic and acidic residues" evidence="1">
    <location>
        <begin position="197"/>
        <end position="216"/>
    </location>
</feature>
<feature type="compositionally biased region" description="Basic residues" evidence="1">
    <location>
        <begin position="114"/>
        <end position="132"/>
    </location>
</feature>
<feature type="compositionally biased region" description="Polar residues" evidence="1">
    <location>
        <begin position="93"/>
        <end position="105"/>
    </location>
</feature>
<keyword evidence="3" id="KW-1185">Reference proteome</keyword>
<organism evidence="2 3">
    <name type="scientific">Reticulomyxa filosa</name>
    <dbReference type="NCBI Taxonomy" id="46433"/>
    <lineage>
        <taxon>Eukaryota</taxon>
        <taxon>Sar</taxon>
        <taxon>Rhizaria</taxon>
        <taxon>Retaria</taxon>
        <taxon>Foraminifera</taxon>
        <taxon>Monothalamids</taxon>
        <taxon>Reticulomyxidae</taxon>
        <taxon>Reticulomyxa</taxon>
    </lineage>
</organism>
<protein>
    <submittedName>
        <fullName evidence="2">CwfJ family protein</fullName>
    </submittedName>
</protein>
<dbReference type="EMBL" id="ASPP01013378">
    <property type="protein sequence ID" value="ETO19705.1"/>
    <property type="molecule type" value="Genomic_DNA"/>
</dbReference>
<dbReference type="Proteomes" id="UP000023152">
    <property type="component" value="Unassembled WGS sequence"/>
</dbReference>
<name>X6N0A2_RETFI</name>
<gene>
    <name evidence="2" type="ORF">RFI_17528</name>
</gene>
<feature type="region of interest" description="Disordered" evidence="1">
    <location>
        <begin position="83"/>
        <end position="149"/>
    </location>
</feature>
<proteinExistence type="predicted"/>
<sequence length="388" mass="43897">TQDKVLKHKVSTFQHKWLCNGCTDTEIEIEMTEQSLDLISRFAKMLSPSCSPTYVDKLNVMSLEENAQFSISRISILYVTSVNNRDNEGGKPESSTLGRRNSQSGGHERDQRGSGRHSKSPPAAKRKSRSHYRNNNNSKTNNFKKLRFGKRVENENDGDAMADNNALDHESEDLGDVEGEGGDAFGVKKKKRNYYNRGDRDRNRERDRDRRNRRGGDSGNSVDDDSSTNSKEHMLTQIKKKFDIRLHSGYRQQLLEKKMEKEKVGKDPIVLNREEAKQVYLSTKVLNAQQEYVSKQNEQVRKYREQTQLLSVKDRIARQKQIMLFKKQMQIASTLPSSMSTVSLSIPTSSATTTFPVSLEASTTAVSANAFAASSFYPPNVTPINTGI</sequence>
<feature type="non-terminal residue" evidence="2">
    <location>
        <position position="1"/>
    </location>
</feature>
<evidence type="ECO:0000313" key="2">
    <source>
        <dbReference type="EMBL" id="ETO19705.1"/>
    </source>
</evidence>
<feature type="region of interest" description="Disordered" evidence="1">
    <location>
        <begin position="170"/>
        <end position="232"/>
    </location>
</feature>
<dbReference type="AlphaFoldDB" id="X6N0A2"/>
<comment type="caution">
    <text evidence="2">The sequence shown here is derived from an EMBL/GenBank/DDBJ whole genome shotgun (WGS) entry which is preliminary data.</text>
</comment>
<accession>X6N0A2</accession>